<dbReference type="SMART" id="SM00271">
    <property type="entry name" value="DnaJ"/>
    <property type="match status" value="1"/>
</dbReference>
<evidence type="ECO:0000256" key="2">
    <source>
        <dbReference type="SAM" id="Phobius"/>
    </source>
</evidence>
<dbReference type="InterPro" id="IPR036869">
    <property type="entry name" value="J_dom_sf"/>
</dbReference>
<dbReference type="InterPro" id="IPR051948">
    <property type="entry name" value="Hsp70_co-chaperone_J-domain"/>
</dbReference>
<dbReference type="CDD" id="cd06257">
    <property type="entry name" value="DnaJ"/>
    <property type="match status" value="1"/>
</dbReference>
<keyword evidence="1" id="KW-0143">Chaperone</keyword>
<dbReference type="PANTHER" id="PTHR44360">
    <property type="entry name" value="DNAJ HOMOLOG SUBFAMILY B MEMBER 9"/>
    <property type="match status" value="1"/>
</dbReference>
<keyword evidence="2" id="KW-0812">Transmembrane</keyword>
<dbReference type="OrthoDB" id="436519at2759"/>
<gene>
    <name evidence="4" type="ORF">LPJ61_004109</name>
</gene>
<evidence type="ECO:0000313" key="5">
    <source>
        <dbReference type="Proteomes" id="UP001143981"/>
    </source>
</evidence>
<protein>
    <recommendedName>
        <fullName evidence="3">J domain-containing protein</fullName>
    </recommendedName>
</protein>
<dbReference type="PANTHER" id="PTHR44360:SF1">
    <property type="entry name" value="DNAJ HOMOLOG SUBFAMILY B MEMBER 9"/>
    <property type="match status" value="1"/>
</dbReference>
<comment type="caution">
    <text evidence="4">The sequence shown here is derived from an EMBL/GenBank/DDBJ whole genome shotgun (WGS) entry which is preliminary data.</text>
</comment>
<feature type="transmembrane region" description="Helical" evidence="2">
    <location>
        <begin position="165"/>
        <end position="184"/>
    </location>
</feature>
<sequence length="337" mass="37553">MNTDSGLTSVVGWLLLPPLAAKFLLRAVHGVLRRVAPRAVPQAGTSRHALHQRVSYVVVIAVYLVYTLWVAEQDLGDNYYHMLGLRPDGFSAAQLRRNFRRLSLQHHPDKNPGGEQQFILVQHAYNVLSDPVRRFAYDHAGATAAMCQTCKTVGDYMVVVLPSRLAVYAGYILVSAAMHLFRVARHGTYWRYLAIGAFASLELAMMTRTTEPLFVRGLLWLAPHRTSCEMATIMQKAVSCFFIAVNQIGPQLFPQEKSVSTLELAKELLGKTRATAAEIQGHAARLAGFYKDTGLQRHMAESFESELLLGMTLGTSSAFRTEFSDRLKAERDRIASQ</sequence>
<evidence type="ECO:0000259" key="3">
    <source>
        <dbReference type="PROSITE" id="PS50076"/>
    </source>
</evidence>
<name>A0A9W7Y9A7_9FUNG</name>
<organism evidence="4 5">
    <name type="scientific">Coemansia biformis</name>
    <dbReference type="NCBI Taxonomy" id="1286918"/>
    <lineage>
        <taxon>Eukaryota</taxon>
        <taxon>Fungi</taxon>
        <taxon>Fungi incertae sedis</taxon>
        <taxon>Zoopagomycota</taxon>
        <taxon>Kickxellomycotina</taxon>
        <taxon>Kickxellomycetes</taxon>
        <taxon>Kickxellales</taxon>
        <taxon>Kickxellaceae</taxon>
        <taxon>Coemansia</taxon>
    </lineage>
</organism>
<dbReference type="InterPro" id="IPR001623">
    <property type="entry name" value="DnaJ_domain"/>
</dbReference>
<feature type="domain" description="J" evidence="3">
    <location>
        <begin position="78"/>
        <end position="141"/>
    </location>
</feature>
<dbReference type="GO" id="GO:0036503">
    <property type="term" value="P:ERAD pathway"/>
    <property type="evidence" value="ECO:0007669"/>
    <property type="project" value="TreeGrafter"/>
</dbReference>
<dbReference type="GO" id="GO:0051087">
    <property type="term" value="F:protein-folding chaperone binding"/>
    <property type="evidence" value="ECO:0007669"/>
    <property type="project" value="TreeGrafter"/>
</dbReference>
<dbReference type="Proteomes" id="UP001143981">
    <property type="component" value="Unassembled WGS sequence"/>
</dbReference>
<reference evidence="4" key="1">
    <citation type="submission" date="2022-07" db="EMBL/GenBank/DDBJ databases">
        <title>Phylogenomic reconstructions and comparative analyses of Kickxellomycotina fungi.</title>
        <authorList>
            <person name="Reynolds N.K."/>
            <person name="Stajich J.E."/>
            <person name="Barry K."/>
            <person name="Grigoriev I.V."/>
            <person name="Crous P."/>
            <person name="Smith M.E."/>
        </authorList>
    </citation>
    <scope>NUCLEOTIDE SEQUENCE</scope>
    <source>
        <strain evidence="4">BCRC 34381</strain>
    </source>
</reference>
<feature type="transmembrane region" description="Helical" evidence="2">
    <location>
        <begin position="6"/>
        <end position="25"/>
    </location>
</feature>
<dbReference type="EMBL" id="JANBOI010000851">
    <property type="protein sequence ID" value="KAJ1728290.1"/>
    <property type="molecule type" value="Genomic_DNA"/>
</dbReference>
<dbReference type="Gene3D" id="1.10.287.110">
    <property type="entry name" value="DnaJ domain"/>
    <property type="match status" value="1"/>
</dbReference>
<proteinExistence type="predicted"/>
<dbReference type="GO" id="GO:0005783">
    <property type="term" value="C:endoplasmic reticulum"/>
    <property type="evidence" value="ECO:0007669"/>
    <property type="project" value="TreeGrafter"/>
</dbReference>
<evidence type="ECO:0000256" key="1">
    <source>
        <dbReference type="ARBA" id="ARBA00023186"/>
    </source>
</evidence>
<keyword evidence="2" id="KW-0472">Membrane</keyword>
<feature type="transmembrane region" description="Helical" evidence="2">
    <location>
        <begin position="54"/>
        <end position="71"/>
    </location>
</feature>
<evidence type="ECO:0000313" key="4">
    <source>
        <dbReference type="EMBL" id="KAJ1728290.1"/>
    </source>
</evidence>
<dbReference type="PROSITE" id="PS50076">
    <property type="entry name" value="DNAJ_2"/>
    <property type="match status" value="1"/>
</dbReference>
<keyword evidence="5" id="KW-1185">Reference proteome</keyword>
<dbReference type="Pfam" id="PF00226">
    <property type="entry name" value="DnaJ"/>
    <property type="match status" value="1"/>
</dbReference>
<dbReference type="GO" id="GO:0051787">
    <property type="term" value="F:misfolded protein binding"/>
    <property type="evidence" value="ECO:0007669"/>
    <property type="project" value="TreeGrafter"/>
</dbReference>
<dbReference type="SUPFAM" id="SSF46565">
    <property type="entry name" value="Chaperone J-domain"/>
    <property type="match status" value="1"/>
</dbReference>
<keyword evidence="2" id="KW-1133">Transmembrane helix</keyword>
<dbReference type="AlphaFoldDB" id="A0A9W7Y9A7"/>
<accession>A0A9W7Y9A7</accession>